<evidence type="ECO:0000313" key="6">
    <source>
        <dbReference type="EMBL" id="RZU15628.1"/>
    </source>
</evidence>
<feature type="DNA-binding region" description="H-T-H motif" evidence="4">
    <location>
        <begin position="29"/>
        <end position="48"/>
    </location>
</feature>
<dbReference type="OrthoDB" id="9805134at2"/>
<keyword evidence="1" id="KW-0805">Transcription regulation</keyword>
<dbReference type="Gene3D" id="1.10.357.10">
    <property type="entry name" value="Tetracycline Repressor, domain 2"/>
    <property type="match status" value="1"/>
</dbReference>
<gene>
    <name evidence="6" type="ORF">EV645_3166</name>
</gene>
<dbReference type="InterPro" id="IPR009057">
    <property type="entry name" value="Homeodomain-like_sf"/>
</dbReference>
<dbReference type="AlphaFoldDB" id="A0A4Q7WZA4"/>
<dbReference type="SUPFAM" id="SSF46689">
    <property type="entry name" value="Homeodomain-like"/>
    <property type="match status" value="1"/>
</dbReference>
<sequence length="189" mass="19962">MGRPMKFEAEAVVDKAVEVFWRQGFAATTPQNLVDELGIGKGSLYNTFKSKHHLFELSLRRYSAKRVAALTEGLEGPGPVLPRLREAMRTLAGIGDHRFGCLIVNSVAELGSADEGVAAVAKELFGQIEDAFRSAIERGQADGEITSRRPAGVSAGSLLAAVIGSSVLAKTGSDPADLNRALDAALQAV</sequence>
<dbReference type="InterPro" id="IPR011075">
    <property type="entry name" value="TetR_C"/>
</dbReference>
<evidence type="ECO:0000313" key="7">
    <source>
        <dbReference type="Proteomes" id="UP000292027"/>
    </source>
</evidence>
<dbReference type="PRINTS" id="PR00455">
    <property type="entry name" value="HTHTETR"/>
</dbReference>
<reference evidence="6 7" key="1">
    <citation type="journal article" date="2015" name="Stand. Genomic Sci.">
        <title>Genomic Encyclopedia of Bacterial and Archaeal Type Strains, Phase III: the genomes of soil and plant-associated and newly described type strains.</title>
        <authorList>
            <person name="Whitman W.B."/>
            <person name="Woyke T."/>
            <person name="Klenk H.P."/>
            <person name="Zhou Y."/>
            <person name="Lilburn T.G."/>
            <person name="Beck B.J."/>
            <person name="De Vos P."/>
            <person name="Vandamme P."/>
            <person name="Eisen J.A."/>
            <person name="Garrity G."/>
            <person name="Hugenholtz P."/>
            <person name="Kyrpides N.C."/>
        </authorList>
    </citation>
    <scope>NUCLEOTIDE SEQUENCE [LARGE SCALE GENOMIC DNA]</scope>
    <source>
        <strain evidence="6 7">VKM Ac-2540</strain>
    </source>
</reference>
<evidence type="ECO:0000256" key="1">
    <source>
        <dbReference type="ARBA" id="ARBA00023015"/>
    </source>
</evidence>
<dbReference type="EMBL" id="SHKR01000012">
    <property type="protein sequence ID" value="RZU15628.1"/>
    <property type="molecule type" value="Genomic_DNA"/>
</dbReference>
<evidence type="ECO:0000256" key="2">
    <source>
        <dbReference type="ARBA" id="ARBA00023125"/>
    </source>
</evidence>
<dbReference type="SUPFAM" id="SSF48498">
    <property type="entry name" value="Tetracyclin repressor-like, C-terminal domain"/>
    <property type="match status" value="1"/>
</dbReference>
<name>A0A4Q7WZA4_9ACTN</name>
<dbReference type="Pfam" id="PF00440">
    <property type="entry name" value="TetR_N"/>
    <property type="match status" value="1"/>
</dbReference>
<dbReference type="PANTHER" id="PTHR47506:SF10">
    <property type="entry name" value="TRANSCRIPTIONAL REGULATORY PROTEIN"/>
    <property type="match status" value="1"/>
</dbReference>
<keyword evidence="3" id="KW-0804">Transcription</keyword>
<dbReference type="PANTHER" id="PTHR47506">
    <property type="entry name" value="TRANSCRIPTIONAL REGULATORY PROTEIN"/>
    <property type="match status" value="1"/>
</dbReference>
<organism evidence="6 7">
    <name type="scientific">Kribbella rubisoli</name>
    <dbReference type="NCBI Taxonomy" id="3075929"/>
    <lineage>
        <taxon>Bacteria</taxon>
        <taxon>Bacillati</taxon>
        <taxon>Actinomycetota</taxon>
        <taxon>Actinomycetes</taxon>
        <taxon>Propionibacteriales</taxon>
        <taxon>Kribbellaceae</taxon>
        <taxon>Kribbella</taxon>
    </lineage>
</organism>
<evidence type="ECO:0000256" key="4">
    <source>
        <dbReference type="PROSITE-ProRule" id="PRU00335"/>
    </source>
</evidence>
<feature type="domain" description="HTH tetR-type" evidence="5">
    <location>
        <begin position="6"/>
        <end position="66"/>
    </location>
</feature>
<protein>
    <submittedName>
        <fullName evidence="6">TetR family transcriptional regulator</fullName>
    </submittedName>
</protein>
<accession>A0A4Q7WZA4</accession>
<evidence type="ECO:0000259" key="5">
    <source>
        <dbReference type="PROSITE" id="PS50977"/>
    </source>
</evidence>
<dbReference type="PROSITE" id="PS50977">
    <property type="entry name" value="HTH_TETR_2"/>
    <property type="match status" value="1"/>
</dbReference>
<evidence type="ECO:0000256" key="3">
    <source>
        <dbReference type="ARBA" id="ARBA00023163"/>
    </source>
</evidence>
<keyword evidence="7" id="KW-1185">Reference proteome</keyword>
<dbReference type="RefSeq" id="WP_130445415.1">
    <property type="nucleotide sequence ID" value="NZ_SHKR01000012.1"/>
</dbReference>
<comment type="caution">
    <text evidence="6">The sequence shown here is derived from an EMBL/GenBank/DDBJ whole genome shotgun (WGS) entry which is preliminary data.</text>
</comment>
<dbReference type="Proteomes" id="UP000292027">
    <property type="component" value="Unassembled WGS sequence"/>
</dbReference>
<dbReference type="Pfam" id="PF16925">
    <property type="entry name" value="TetR_C_13"/>
    <property type="match status" value="1"/>
</dbReference>
<dbReference type="GO" id="GO:0003677">
    <property type="term" value="F:DNA binding"/>
    <property type="evidence" value="ECO:0007669"/>
    <property type="project" value="UniProtKB-UniRule"/>
</dbReference>
<proteinExistence type="predicted"/>
<keyword evidence="2 4" id="KW-0238">DNA-binding</keyword>
<dbReference type="InterPro" id="IPR001647">
    <property type="entry name" value="HTH_TetR"/>
</dbReference>
<dbReference type="Gene3D" id="1.10.10.60">
    <property type="entry name" value="Homeodomain-like"/>
    <property type="match status" value="1"/>
</dbReference>
<dbReference type="InterPro" id="IPR036271">
    <property type="entry name" value="Tet_transcr_reg_TetR-rel_C_sf"/>
</dbReference>